<gene>
    <name evidence="2" type="ORF">DdX_18445</name>
</gene>
<keyword evidence="1" id="KW-0812">Transmembrane</keyword>
<protein>
    <submittedName>
        <fullName evidence="2">Uncharacterized protein</fullName>
    </submittedName>
</protein>
<name>A0AAD4QYA3_9BILA</name>
<organism evidence="2 3">
    <name type="scientific">Ditylenchus destructor</name>
    <dbReference type="NCBI Taxonomy" id="166010"/>
    <lineage>
        <taxon>Eukaryota</taxon>
        <taxon>Metazoa</taxon>
        <taxon>Ecdysozoa</taxon>
        <taxon>Nematoda</taxon>
        <taxon>Chromadorea</taxon>
        <taxon>Rhabditida</taxon>
        <taxon>Tylenchina</taxon>
        <taxon>Tylenchomorpha</taxon>
        <taxon>Sphaerularioidea</taxon>
        <taxon>Anguinidae</taxon>
        <taxon>Anguininae</taxon>
        <taxon>Ditylenchus</taxon>
    </lineage>
</organism>
<dbReference type="EMBL" id="JAKKPZ010000263">
    <property type="protein sequence ID" value="KAI1697558.1"/>
    <property type="molecule type" value="Genomic_DNA"/>
</dbReference>
<keyword evidence="1" id="KW-0472">Membrane</keyword>
<feature type="transmembrane region" description="Helical" evidence="1">
    <location>
        <begin position="20"/>
        <end position="41"/>
    </location>
</feature>
<keyword evidence="1" id="KW-1133">Transmembrane helix</keyword>
<dbReference type="Proteomes" id="UP001201812">
    <property type="component" value="Unassembled WGS sequence"/>
</dbReference>
<evidence type="ECO:0000313" key="2">
    <source>
        <dbReference type="EMBL" id="KAI1697558.1"/>
    </source>
</evidence>
<comment type="caution">
    <text evidence="2">The sequence shown here is derived from an EMBL/GenBank/DDBJ whole genome shotgun (WGS) entry which is preliminary data.</text>
</comment>
<evidence type="ECO:0000313" key="3">
    <source>
        <dbReference type="Proteomes" id="UP001201812"/>
    </source>
</evidence>
<proteinExistence type="predicted"/>
<evidence type="ECO:0000256" key="1">
    <source>
        <dbReference type="SAM" id="Phobius"/>
    </source>
</evidence>
<reference evidence="2" key="1">
    <citation type="submission" date="2022-01" db="EMBL/GenBank/DDBJ databases">
        <title>Genome Sequence Resource for Two Populations of Ditylenchus destructor, the Migratory Endoparasitic Phytonematode.</title>
        <authorList>
            <person name="Zhang H."/>
            <person name="Lin R."/>
            <person name="Xie B."/>
        </authorList>
    </citation>
    <scope>NUCLEOTIDE SEQUENCE</scope>
    <source>
        <strain evidence="2">BazhouSP</strain>
    </source>
</reference>
<sequence>MRICLTDDPSPVTYMRNLKVVFAAVTGFFIKWLLDLSFTLMRKEANVVDQSPTTITIETTTVFNTRPLPPNLIGLDQSRFGPNFTYAYPAYKAYAYQAYNV</sequence>
<dbReference type="AlphaFoldDB" id="A0AAD4QYA3"/>
<accession>A0AAD4QYA3</accession>
<keyword evidence="3" id="KW-1185">Reference proteome</keyword>